<reference evidence="2" key="1">
    <citation type="journal article" date="2023" name="Proc. Natl. Acad. Sci. U.S.A.">
        <title>Genomic and structural basis for evolution of tropane alkaloid biosynthesis.</title>
        <authorList>
            <person name="Wanga Y.-J."/>
            <person name="Taina T."/>
            <person name="Yua J.-Y."/>
            <person name="Lia J."/>
            <person name="Xua B."/>
            <person name="Chenc J."/>
            <person name="D'Auriad J.C."/>
            <person name="Huanga J.-P."/>
            <person name="Huanga S.-X."/>
        </authorList>
    </citation>
    <scope>NUCLEOTIDE SEQUENCE [LARGE SCALE GENOMIC DNA]</scope>
    <source>
        <strain evidence="2">cv. KIB-2019</strain>
    </source>
</reference>
<accession>A0A9Q1MH89</accession>
<dbReference type="Proteomes" id="UP001152561">
    <property type="component" value="Unassembled WGS sequence"/>
</dbReference>
<evidence type="ECO:0000313" key="2">
    <source>
        <dbReference type="Proteomes" id="UP001152561"/>
    </source>
</evidence>
<gene>
    <name evidence="1" type="ORF">K7X08_004256</name>
</gene>
<comment type="caution">
    <text evidence="1">The sequence shown here is derived from an EMBL/GenBank/DDBJ whole genome shotgun (WGS) entry which is preliminary data.</text>
</comment>
<sequence>MKSWELEVPLPPPSLFPPDLKVEEDLGLYDNGFSPIDNHRSLLGLVVPSLSKIGTGVGCGLVVWQRPEGVGKFEVVFDIVIPLLGLTTSLVGEEGGDGSICLEELRRVWTL</sequence>
<dbReference type="EMBL" id="JAJAGQ010000006">
    <property type="protein sequence ID" value="KAJ8560198.1"/>
    <property type="molecule type" value="Genomic_DNA"/>
</dbReference>
<protein>
    <submittedName>
        <fullName evidence="1">Uncharacterized protein</fullName>
    </submittedName>
</protein>
<name>A0A9Q1MH89_9SOLA</name>
<organism evidence="1 2">
    <name type="scientific">Anisodus acutangulus</name>
    <dbReference type="NCBI Taxonomy" id="402998"/>
    <lineage>
        <taxon>Eukaryota</taxon>
        <taxon>Viridiplantae</taxon>
        <taxon>Streptophyta</taxon>
        <taxon>Embryophyta</taxon>
        <taxon>Tracheophyta</taxon>
        <taxon>Spermatophyta</taxon>
        <taxon>Magnoliopsida</taxon>
        <taxon>eudicotyledons</taxon>
        <taxon>Gunneridae</taxon>
        <taxon>Pentapetalae</taxon>
        <taxon>asterids</taxon>
        <taxon>lamiids</taxon>
        <taxon>Solanales</taxon>
        <taxon>Solanaceae</taxon>
        <taxon>Solanoideae</taxon>
        <taxon>Hyoscyameae</taxon>
        <taxon>Anisodus</taxon>
    </lineage>
</organism>
<dbReference type="AlphaFoldDB" id="A0A9Q1MH89"/>
<keyword evidence="2" id="KW-1185">Reference proteome</keyword>
<evidence type="ECO:0000313" key="1">
    <source>
        <dbReference type="EMBL" id="KAJ8560198.1"/>
    </source>
</evidence>
<proteinExistence type="predicted"/>